<keyword evidence="4" id="KW-1185">Reference proteome</keyword>
<protein>
    <recommendedName>
        <fullName evidence="5">Thaumatin-like protein</fullName>
    </recommendedName>
</protein>
<dbReference type="Gene3D" id="2.60.110.10">
    <property type="entry name" value="Thaumatin"/>
    <property type="match status" value="1"/>
</dbReference>
<dbReference type="FunFam" id="2.60.110.10:FF:000001">
    <property type="entry name" value="THAUMATIN-LIKE PROTEIN 1"/>
    <property type="match status" value="1"/>
</dbReference>
<dbReference type="PIRSF" id="PIRSF002703">
    <property type="entry name" value="Thaumatin"/>
    <property type="match status" value="1"/>
</dbReference>
<evidence type="ECO:0000313" key="3">
    <source>
        <dbReference type="EMBL" id="RZC47699.1"/>
    </source>
</evidence>
<feature type="disulfide bond" evidence="1">
    <location>
        <begin position="160"/>
        <end position="176"/>
    </location>
</feature>
<accession>A0A4Y7IJR7</accession>
<evidence type="ECO:0000256" key="1">
    <source>
        <dbReference type="PIRSR" id="PIRSR002703-1"/>
    </source>
</evidence>
<reference evidence="3 4" key="1">
    <citation type="journal article" date="2018" name="Science">
        <title>The opium poppy genome and morphinan production.</title>
        <authorList>
            <person name="Guo L."/>
            <person name="Winzer T."/>
            <person name="Yang X."/>
            <person name="Li Y."/>
            <person name="Ning Z."/>
            <person name="He Z."/>
            <person name="Teodor R."/>
            <person name="Lu Y."/>
            <person name="Bowser T.A."/>
            <person name="Graham I.A."/>
            <person name="Ye K."/>
        </authorList>
    </citation>
    <scope>NUCLEOTIDE SEQUENCE [LARGE SCALE GENOMIC DNA]</scope>
    <source>
        <strain evidence="4">cv. HN1</strain>
        <tissue evidence="3">Leaves</tissue>
    </source>
</reference>
<name>A0A4Y7IJR7_PAPSO</name>
<dbReference type="Gramene" id="RZC47699">
    <property type="protein sequence ID" value="RZC47699"/>
    <property type="gene ID" value="C5167_040641"/>
</dbReference>
<dbReference type="EMBL" id="CM010715">
    <property type="protein sequence ID" value="RZC47699.1"/>
    <property type="molecule type" value="Genomic_DNA"/>
</dbReference>
<dbReference type="PROSITE" id="PS51367">
    <property type="entry name" value="THAUMATIN_2"/>
    <property type="match status" value="1"/>
</dbReference>
<dbReference type="Proteomes" id="UP000316621">
    <property type="component" value="Chromosome 1"/>
</dbReference>
<organism evidence="3 4">
    <name type="scientific">Papaver somniferum</name>
    <name type="common">Opium poppy</name>
    <dbReference type="NCBI Taxonomy" id="3469"/>
    <lineage>
        <taxon>Eukaryota</taxon>
        <taxon>Viridiplantae</taxon>
        <taxon>Streptophyta</taxon>
        <taxon>Embryophyta</taxon>
        <taxon>Tracheophyta</taxon>
        <taxon>Spermatophyta</taxon>
        <taxon>Magnoliopsida</taxon>
        <taxon>Ranunculales</taxon>
        <taxon>Papaveraceae</taxon>
        <taxon>Papaveroideae</taxon>
        <taxon>Papaver</taxon>
    </lineage>
</organism>
<feature type="disulfide bond" evidence="1">
    <location>
        <begin position="190"/>
        <end position="200"/>
    </location>
</feature>
<sequence>MEAKRFFAIILALVSLTGAFSATFTFKNDCEYTVWPGTLTGGGSQLSKTGFELATGASLSVDAPARWSGRFWARTGCSTDSSGRFNCATADCASGKIECNGAGAIPPATLLEFTLNGDGGKDFYDVSLVDGYNLPVSITPQGGLGGCSSTACMHKINPICLPELSVKGADGSVIACKSACEVFQQPQYCCTGSHNTPATCPPTEYSKLFKDVCPQAYSYAYDDRSSTFTCASGGNYVITFCP</sequence>
<dbReference type="InterPro" id="IPR037176">
    <property type="entry name" value="Osmotin/thaumatin-like_sf"/>
</dbReference>
<feature type="disulfide bond" evidence="1">
    <location>
        <begin position="77"/>
        <end position="87"/>
    </location>
</feature>
<evidence type="ECO:0000256" key="2">
    <source>
        <dbReference type="SAM" id="SignalP"/>
    </source>
</evidence>
<feature type="chain" id="PRO_5021186705" description="Thaumatin-like protein" evidence="2">
    <location>
        <begin position="23"/>
        <end position="242"/>
    </location>
</feature>
<dbReference type="PROSITE" id="PS00316">
    <property type="entry name" value="THAUMATIN_1"/>
    <property type="match status" value="1"/>
</dbReference>
<evidence type="ECO:0000313" key="4">
    <source>
        <dbReference type="Proteomes" id="UP000316621"/>
    </source>
</evidence>
<dbReference type="PANTHER" id="PTHR31048">
    <property type="entry name" value="OS03G0233200 PROTEIN"/>
    <property type="match status" value="1"/>
</dbReference>
<dbReference type="CDD" id="cd09218">
    <property type="entry name" value="TLP-PA"/>
    <property type="match status" value="1"/>
</dbReference>
<dbReference type="Pfam" id="PF00314">
    <property type="entry name" value="Thaumatin"/>
    <property type="match status" value="1"/>
</dbReference>
<feature type="disulfide bond" evidence="1">
    <location>
        <begin position="30"/>
        <end position="241"/>
    </location>
</feature>
<dbReference type="PRINTS" id="PR00347">
    <property type="entry name" value="THAUMATIN"/>
</dbReference>
<dbReference type="OMA" id="FTNKCPY"/>
<dbReference type="AlphaFoldDB" id="A0A4Y7IJR7"/>
<feature type="signal peptide" evidence="2">
    <location>
        <begin position="1"/>
        <end position="22"/>
    </location>
</feature>
<feature type="disulfide bond" evidence="1">
    <location>
        <begin position="147"/>
        <end position="230"/>
    </location>
</feature>
<dbReference type="InterPro" id="IPR001938">
    <property type="entry name" value="Thaumatin"/>
</dbReference>
<feature type="disulfide bond" evidence="1">
    <location>
        <begin position="180"/>
        <end position="189"/>
    </location>
</feature>
<gene>
    <name evidence="3" type="ORF">C5167_040641</name>
</gene>
<dbReference type="InterPro" id="IPR017949">
    <property type="entry name" value="Thaumatin_CS"/>
</dbReference>
<feature type="disulfide bond" evidence="1">
    <location>
        <begin position="152"/>
        <end position="213"/>
    </location>
</feature>
<feature type="disulfide bond" evidence="1">
    <location>
        <begin position="92"/>
        <end position="99"/>
    </location>
</feature>
<keyword evidence="2" id="KW-0732">Signal</keyword>
<dbReference type="SMART" id="SM00205">
    <property type="entry name" value="THN"/>
    <property type="match status" value="1"/>
</dbReference>
<evidence type="ECO:0008006" key="5">
    <source>
        <dbReference type="Google" id="ProtNLM"/>
    </source>
</evidence>
<keyword evidence="1" id="KW-1015">Disulfide bond</keyword>
<proteinExistence type="predicted"/>
<dbReference type="SUPFAM" id="SSF49870">
    <property type="entry name" value="Osmotin, thaumatin-like protein"/>
    <property type="match status" value="1"/>
</dbReference>